<dbReference type="CDD" id="cd02062">
    <property type="entry name" value="Nitro_FMN_reductase"/>
    <property type="match status" value="1"/>
</dbReference>
<dbReference type="HOGENOM" id="CLU_2842070_0_0_9"/>
<accession>C0EDC8</accession>
<dbReference type="AlphaFoldDB" id="C0EDC8"/>
<sequence length="65" mass="7390">MTCFDELPIEMKEPVILDSQMLFDAIRTRRSIRQFTKQPVSLELIAQIIEAEHLTPTGGNAQDVC</sequence>
<dbReference type="Proteomes" id="UP000003340">
    <property type="component" value="Unassembled WGS sequence"/>
</dbReference>
<dbReference type="Pfam" id="PF00881">
    <property type="entry name" value="Nitroreductase"/>
    <property type="match status" value="1"/>
</dbReference>
<dbReference type="InterPro" id="IPR029479">
    <property type="entry name" value="Nitroreductase"/>
</dbReference>
<dbReference type="Gene3D" id="3.40.109.10">
    <property type="entry name" value="NADH Oxidase"/>
    <property type="match status" value="1"/>
</dbReference>
<evidence type="ECO:0000259" key="1">
    <source>
        <dbReference type="Pfam" id="PF00881"/>
    </source>
</evidence>
<protein>
    <recommendedName>
        <fullName evidence="1">Nitroreductase domain-containing protein</fullName>
    </recommendedName>
</protein>
<proteinExistence type="predicted"/>
<dbReference type="SUPFAM" id="SSF55469">
    <property type="entry name" value="FMN-dependent nitroreductase-like"/>
    <property type="match status" value="1"/>
</dbReference>
<feature type="domain" description="Nitroreductase" evidence="1">
    <location>
        <begin position="26"/>
        <end position="63"/>
    </location>
</feature>
<comment type="caution">
    <text evidence="2">The sequence shown here is derived from an EMBL/GenBank/DDBJ whole genome shotgun (WGS) entry which is preliminary data.</text>
</comment>
<reference evidence="2 3" key="1">
    <citation type="submission" date="2009-01" db="EMBL/GenBank/DDBJ databases">
        <authorList>
            <person name="Fulton L."/>
            <person name="Clifton S."/>
            <person name="Fulton B."/>
            <person name="Xu J."/>
            <person name="Minx P."/>
            <person name="Pepin K.H."/>
            <person name="Johnson M."/>
            <person name="Bhonagiri V."/>
            <person name="Nash W.E."/>
            <person name="Mardis E.R."/>
            <person name="Wilson R.K."/>
        </authorList>
    </citation>
    <scope>NUCLEOTIDE SEQUENCE [LARGE SCALE GENOMIC DNA]</scope>
    <source>
        <strain evidence="2 3">DSM 5476</strain>
    </source>
</reference>
<dbReference type="InterPro" id="IPR000415">
    <property type="entry name" value="Nitroreductase-like"/>
</dbReference>
<keyword evidence="3" id="KW-1185">Reference proteome</keyword>
<dbReference type="STRING" id="537013.CLOSTMETH_01855"/>
<dbReference type="EMBL" id="ACEC01000061">
    <property type="protein sequence ID" value="EEG30514.1"/>
    <property type="molecule type" value="Genomic_DNA"/>
</dbReference>
<dbReference type="GO" id="GO:0016491">
    <property type="term" value="F:oxidoreductase activity"/>
    <property type="evidence" value="ECO:0007669"/>
    <property type="project" value="InterPro"/>
</dbReference>
<evidence type="ECO:0000313" key="2">
    <source>
        <dbReference type="EMBL" id="EEG30514.1"/>
    </source>
</evidence>
<reference evidence="2 3" key="2">
    <citation type="submission" date="2009-02" db="EMBL/GenBank/DDBJ databases">
        <title>Draft genome sequence of Clostridium methylpentosum (DSM 5476).</title>
        <authorList>
            <person name="Sudarsanam P."/>
            <person name="Ley R."/>
            <person name="Guruge J."/>
            <person name="Turnbaugh P.J."/>
            <person name="Mahowald M."/>
            <person name="Liep D."/>
            <person name="Gordon J."/>
        </authorList>
    </citation>
    <scope>NUCLEOTIDE SEQUENCE [LARGE SCALE GENOMIC DNA]</scope>
    <source>
        <strain evidence="2 3">DSM 5476</strain>
    </source>
</reference>
<gene>
    <name evidence="2" type="ORF">CLOSTMETH_01855</name>
</gene>
<organism evidence="2 3">
    <name type="scientific">[Clostridium] methylpentosum DSM 5476</name>
    <dbReference type="NCBI Taxonomy" id="537013"/>
    <lineage>
        <taxon>Bacteria</taxon>
        <taxon>Bacillati</taxon>
        <taxon>Bacillota</taxon>
        <taxon>Clostridia</taxon>
        <taxon>Eubacteriales</taxon>
        <taxon>Oscillospiraceae</taxon>
        <taxon>Oscillospiraceae incertae sedis</taxon>
    </lineage>
</organism>
<evidence type="ECO:0000313" key="3">
    <source>
        <dbReference type="Proteomes" id="UP000003340"/>
    </source>
</evidence>
<name>C0EDC8_9FIRM</name>